<keyword evidence="5" id="KW-0175">Coiled coil</keyword>
<feature type="coiled-coil region" evidence="5">
    <location>
        <begin position="1283"/>
        <end position="1343"/>
    </location>
</feature>
<feature type="compositionally biased region" description="Basic and acidic residues" evidence="6">
    <location>
        <begin position="22"/>
        <end position="34"/>
    </location>
</feature>
<feature type="region of interest" description="Disordered" evidence="6">
    <location>
        <begin position="920"/>
        <end position="950"/>
    </location>
</feature>
<reference evidence="9 10" key="1">
    <citation type="submission" date="2022-05" db="EMBL/GenBank/DDBJ databases">
        <authorList>
            <consortium name="Genoscope - CEA"/>
            <person name="William W."/>
        </authorList>
    </citation>
    <scope>NUCLEOTIDE SEQUENCE [LARGE SCALE GENOMIC DNA]</scope>
</reference>
<proteinExistence type="predicted"/>
<dbReference type="InterPro" id="IPR017921">
    <property type="entry name" value="Znf_CTCHY"/>
</dbReference>
<evidence type="ECO:0000256" key="1">
    <source>
        <dbReference type="ARBA" id="ARBA00022723"/>
    </source>
</evidence>
<feature type="region of interest" description="Disordered" evidence="6">
    <location>
        <begin position="1"/>
        <end position="34"/>
    </location>
</feature>
<feature type="region of interest" description="Disordered" evidence="6">
    <location>
        <begin position="1053"/>
        <end position="1078"/>
    </location>
</feature>
<evidence type="ECO:0000256" key="6">
    <source>
        <dbReference type="SAM" id="MobiDB-lite"/>
    </source>
</evidence>
<evidence type="ECO:0000256" key="4">
    <source>
        <dbReference type="PROSITE-ProRule" id="PRU00601"/>
    </source>
</evidence>
<evidence type="ECO:0000259" key="8">
    <source>
        <dbReference type="PROSITE" id="PS51270"/>
    </source>
</evidence>
<name>A0ABN8NI33_9CNID</name>
<evidence type="ECO:0000256" key="2">
    <source>
        <dbReference type="ARBA" id="ARBA00022771"/>
    </source>
</evidence>
<dbReference type="InterPro" id="IPR037275">
    <property type="entry name" value="Znf_CTCHY_sf"/>
</dbReference>
<dbReference type="SUPFAM" id="SSF161245">
    <property type="entry name" value="Zinc hairpin stack"/>
    <property type="match status" value="1"/>
</dbReference>
<dbReference type="PROSITE" id="PS51266">
    <property type="entry name" value="ZF_CHY"/>
    <property type="match status" value="1"/>
</dbReference>
<comment type="caution">
    <text evidence="9">The sequence shown here is derived from an EMBL/GenBank/DDBJ whole genome shotgun (WGS) entry which is preliminary data.</text>
</comment>
<gene>
    <name evidence="9" type="ORF">PLOB_00016642</name>
</gene>
<keyword evidence="10" id="KW-1185">Reference proteome</keyword>
<sequence length="1522" mass="170010">MQSRKCEHVPQKTDLPTLGVELPKRSDSPKETKPWSDVKLPVDILLLTLEDCEFLSCYVHLRNTYKSYHKDLGFVFFGTMGECGEEQLKVALIRWSEGSSCTHYSQITIRNPVMQLRPRAVFSVSYCVSLDPEDTKLGDVLAVNDLGTTNNDLGTTATRDLSNLLRQSADGQNSPFLHRDDNSKFLSNVDPVIRSRRVRSSSGVIASRIEGSARKLLTGFTISEERGTQQFGMIRKFQNGTFHPSDGCLELNSFSKTKKSVGIVLIPGLSNPDVEFWYIFLADSLYYGFLGIPMSDRRILLKKPLHCSPVKKYDPLSGKSPEGRNSGLFLPLPSRISHYILCLRIPDRFQEIKDIIYNRDNVPFWTCYVRFVKPPGRVFNGVSPLQKAASFFTENSRNSSPVSVVTGNIAFILKCCGPKGTDLNNVYFSKGAIPENGTFRFKVNEQSSWHHCKVVSSGNGFAESSQTSFCILVAHSDQFNLQLRLGTSDSILLPRSKRQGSGVRILSTEDVLQDENEEDEEVHIVRNLFEEFHTDVDVPLCPRRCPYSSQIVCLYAKLPDKPSPDACYLTNREEGLTTSESSFGFVNNQDDQTAYLQSLQSSIPGDSEKEKFNGAVDPSCNPKDIDASDFESSLGNHCEVQCNAWDEDFSVHQNQIQDYSDACRQSVLGLSPLTSSEKTDTGTQTEDCFGPVLANLENELAASQNICHKLQQKIKWLEEKLELFEEENHKLQVDLGKYLFLEEKEKRMSAVSGRRNELLGHLVSGGATTDYDGSCSFNNPPDSTLSVMNEASKHSQVRSLSGRKTEPQEQAPGSATDDSVALQDKHVDEHLNRQDRNGLIFYGTSLHSSSNAELFQENDTTSSEERADHEHKQCTLLPCNQSSEKTNDVPPESSMNADCHLPSSQGAVIANDYPWTSKSFDASVSSNSSQSATNSKISSDNSHNLTCFKENPRLSVDTGVDLKDENVEVPGPRAANGEQRVERAVDSVGDAVSAANRPSSCETNWERLGARPKQPQHSLVAERPREPLVSATDGLAANFLARHTQDKALQDSLYQSTGTPSPVFSENSHGTSYVDGYAPEPNRATTYCGGLSFPAETDPHGRKENPFLSALSEEFDKGRTEGNFSYEHLYDNTTDADAPDGPFDSHFGEGNFSRFRNCSSKSTSSAVNSHTFQSGFVENILVLARNNHHELVQDQSVLPGSCSASNSEPTTTTQQHWSIPGRVSVVRPSGCTTTFEDACLAQGSTHDTSILEPRYGDADSYRSSVWNNRDFGTDSVESSDNSLLALERRVAEASALVERVLREREEREQFGREIERKEQLIREQRAKEKREREERELREAENWPQQQEAITARSQWLCEHYQRHCRVRFPCCTQFYPCHRCHNISKACDNEEAKACHATYLKCSHCQEEQEIGEDSAHCRKCGGKMSAYFCAICKHFTSIDKNPYHCDKCGICRIHQDKSFHCEVCNVCLDKRLEGNHKCRPDSGHDECCICLEDAFSGCQILPCSHKVHRECAIAMIQNGM</sequence>
<accession>A0ABN8NI33</accession>
<feature type="compositionally biased region" description="Low complexity" evidence="6">
    <location>
        <begin position="920"/>
        <end position="939"/>
    </location>
</feature>
<evidence type="ECO:0000259" key="7">
    <source>
        <dbReference type="PROSITE" id="PS51266"/>
    </source>
</evidence>
<feature type="coiled-coil region" evidence="5">
    <location>
        <begin position="693"/>
        <end position="734"/>
    </location>
</feature>
<feature type="domain" description="CTCHY-type" evidence="8">
    <location>
        <begin position="1426"/>
        <end position="1488"/>
    </location>
</feature>
<dbReference type="EMBL" id="CALNXK010000020">
    <property type="protein sequence ID" value="CAH3107443.1"/>
    <property type="molecule type" value="Genomic_DNA"/>
</dbReference>
<dbReference type="PANTHER" id="PTHR21319:SF53">
    <property type="entry name" value="RING FINGER AND CHY ZINC FINGER DOMAIN-CONTAINING PROTEIN 1"/>
    <property type="match status" value="1"/>
</dbReference>
<evidence type="ECO:0000313" key="10">
    <source>
        <dbReference type="Proteomes" id="UP001159405"/>
    </source>
</evidence>
<feature type="compositionally biased region" description="Basic and acidic residues" evidence="6">
    <location>
        <begin position="1"/>
        <end position="11"/>
    </location>
</feature>
<dbReference type="SUPFAM" id="SSF161219">
    <property type="entry name" value="CHY zinc finger-like"/>
    <property type="match status" value="1"/>
</dbReference>
<organism evidence="9 10">
    <name type="scientific">Porites lobata</name>
    <dbReference type="NCBI Taxonomy" id="104759"/>
    <lineage>
        <taxon>Eukaryota</taxon>
        <taxon>Metazoa</taxon>
        <taxon>Cnidaria</taxon>
        <taxon>Anthozoa</taxon>
        <taxon>Hexacorallia</taxon>
        <taxon>Scleractinia</taxon>
        <taxon>Fungiina</taxon>
        <taxon>Poritidae</taxon>
        <taxon>Porites</taxon>
    </lineage>
</organism>
<feature type="compositionally biased region" description="Polar residues" evidence="6">
    <location>
        <begin position="1053"/>
        <end position="1071"/>
    </location>
</feature>
<feature type="region of interest" description="Disordered" evidence="6">
    <location>
        <begin position="782"/>
        <end position="819"/>
    </location>
</feature>
<keyword evidence="2 4" id="KW-0863">Zinc-finger</keyword>
<keyword evidence="1" id="KW-0479">Metal-binding</keyword>
<dbReference type="InterPro" id="IPR008913">
    <property type="entry name" value="Znf_CHY"/>
</dbReference>
<keyword evidence="3" id="KW-0862">Zinc</keyword>
<dbReference type="Pfam" id="PF05495">
    <property type="entry name" value="zf-CHY"/>
    <property type="match status" value="1"/>
</dbReference>
<evidence type="ECO:0000256" key="3">
    <source>
        <dbReference type="ARBA" id="ARBA00022833"/>
    </source>
</evidence>
<feature type="domain" description="CHY-type" evidence="7">
    <location>
        <begin position="1351"/>
        <end position="1424"/>
    </location>
</feature>
<protein>
    <recommendedName>
        <fullName evidence="11">RING finger and CHY zinc finger domain-containing protein 1</fullName>
    </recommendedName>
</protein>
<dbReference type="Proteomes" id="UP001159405">
    <property type="component" value="Unassembled WGS sequence"/>
</dbReference>
<dbReference type="PROSITE" id="PS51270">
    <property type="entry name" value="ZF_CTCHY"/>
    <property type="match status" value="1"/>
</dbReference>
<dbReference type="InterPro" id="IPR037274">
    <property type="entry name" value="Znf_CHY_sf"/>
</dbReference>
<evidence type="ECO:0000256" key="5">
    <source>
        <dbReference type="SAM" id="Coils"/>
    </source>
</evidence>
<evidence type="ECO:0008006" key="11">
    <source>
        <dbReference type="Google" id="ProtNLM"/>
    </source>
</evidence>
<dbReference type="PANTHER" id="PTHR21319">
    <property type="entry name" value="RING FINGER AND CHY ZINC FINGER DOMAIN-CONTAINING PROTEIN 1"/>
    <property type="match status" value="1"/>
</dbReference>
<evidence type="ECO:0000313" key="9">
    <source>
        <dbReference type="EMBL" id="CAH3107443.1"/>
    </source>
</evidence>